<evidence type="ECO:0000313" key="9">
    <source>
        <dbReference type="Proteomes" id="UP000655225"/>
    </source>
</evidence>
<keyword evidence="5" id="KW-0325">Glycoprotein</keyword>
<comment type="similarity">
    <text evidence="1">Belongs to the peptidase A1 family.</text>
</comment>
<keyword evidence="4" id="KW-0378">Hydrolase</keyword>
<gene>
    <name evidence="8" type="ORF">HHK36_011793</name>
</gene>
<evidence type="ECO:0000256" key="5">
    <source>
        <dbReference type="ARBA" id="ARBA00023180"/>
    </source>
</evidence>
<dbReference type="SUPFAM" id="SSF50630">
    <property type="entry name" value="Acid proteases"/>
    <property type="match status" value="1"/>
</dbReference>
<dbReference type="PROSITE" id="PS51767">
    <property type="entry name" value="PEPTIDASE_A1"/>
    <property type="match status" value="1"/>
</dbReference>
<reference evidence="8 9" key="1">
    <citation type="submission" date="2020-04" db="EMBL/GenBank/DDBJ databases">
        <title>Plant Genome Project.</title>
        <authorList>
            <person name="Zhang R.-G."/>
        </authorList>
    </citation>
    <scope>NUCLEOTIDE SEQUENCE [LARGE SCALE GENOMIC DNA]</scope>
    <source>
        <strain evidence="8">YNK0</strain>
        <tissue evidence="8">Leaf</tissue>
    </source>
</reference>
<accession>A0A834Z916</accession>
<dbReference type="Pfam" id="PF14541">
    <property type="entry name" value="TAXi_C"/>
    <property type="match status" value="1"/>
</dbReference>
<feature type="signal peptide" evidence="6">
    <location>
        <begin position="1"/>
        <end position="22"/>
    </location>
</feature>
<name>A0A834Z916_TETSI</name>
<keyword evidence="9" id="KW-1185">Reference proteome</keyword>
<dbReference type="InterPro" id="IPR034161">
    <property type="entry name" value="Pepsin-like_plant"/>
</dbReference>
<dbReference type="OMA" id="NTWIRNS"/>
<evidence type="ECO:0000256" key="1">
    <source>
        <dbReference type="ARBA" id="ARBA00007447"/>
    </source>
</evidence>
<dbReference type="InterPro" id="IPR033121">
    <property type="entry name" value="PEPTIDASE_A1"/>
</dbReference>
<feature type="domain" description="Peptidase A1" evidence="7">
    <location>
        <begin position="97"/>
        <end position="434"/>
    </location>
</feature>
<dbReference type="OrthoDB" id="2747330at2759"/>
<dbReference type="InterPro" id="IPR051708">
    <property type="entry name" value="Plant_Aspart_Prot_A1"/>
</dbReference>
<dbReference type="FunFam" id="2.40.70.10:FF:000031">
    <property type="entry name" value="Aspartyl protease AED1"/>
    <property type="match status" value="1"/>
</dbReference>
<dbReference type="Pfam" id="PF14543">
    <property type="entry name" value="TAXi_N"/>
    <property type="match status" value="1"/>
</dbReference>
<protein>
    <recommendedName>
        <fullName evidence="7">Peptidase A1 domain-containing protein</fullName>
    </recommendedName>
</protein>
<keyword evidence="6" id="KW-0732">Signal</keyword>
<dbReference type="Gene3D" id="2.40.70.10">
    <property type="entry name" value="Acid Proteases"/>
    <property type="match status" value="2"/>
</dbReference>
<dbReference type="AlphaFoldDB" id="A0A834Z916"/>
<dbReference type="InterPro" id="IPR032861">
    <property type="entry name" value="TAXi_N"/>
</dbReference>
<keyword evidence="3" id="KW-0064">Aspartyl protease</keyword>
<evidence type="ECO:0000313" key="8">
    <source>
        <dbReference type="EMBL" id="KAF8403689.1"/>
    </source>
</evidence>
<comment type="caution">
    <text evidence="8">The sequence shown here is derived from an EMBL/GenBank/DDBJ whole genome shotgun (WGS) entry which is preliminary data.</text>
</comment>
<evidence type="ECO:0000256" key="4">
    <source>
        <dbReference type="ARBA" id="ARBA00022801"/>
    </source>
</evidence>
<dbReference type="GO" id="GO:0006508">
    <property type="term" value="P:proteolysis"/>
    <property type="evidence" value="ECO:0007669"/>
    <property type="project" value="UniProtKB-KW"/>
</dbReference>
<evidence type="ECO:0000256" key="6">
    <source>
        <dbReference type="SAM" id="SignalP"/>
    </source>
</evidence>
<dbReference type="InterPro" id="IPR021109">
    <property type="entry name" value="Peptidase_aspartic_dom_sf"/>
</dbReference>
<dbReference type="CDD" id="cd05476">
    <property type="entry name" value="pepsin_A_like_plant"/>
    <property type="match status" value="1"/>
</dbReference>
<dbReference type="GO" id="GO:0004190">
    <property type="term" value="F:aspartic-type endopeptidase activity"/>
    <property type="evidence" value="ECO:0007669"/>
    <property type="project" value="UniProtKB-KW"/>
</dbReference>
<feature type="chain" id="PRO_5032439641" description="Peptidase A1 domain-containing protein" evidence="6">
    <location>
        <begin position="23"/>
        <end position="442"/>
    </location>
</feature>
<sequence length="442" mass="47709">MAGSTTLPLIALLISLISLSSSFPSPQKSSTIGFQARLIHSNSPLSPLYNPTATPSDRIRAAVANSFSRHHSLESSKSRGASPDWVQAPVRPYSGVYVLSYYIGTPATETFAIVDTASDLIWLQCLPCVECYKQIDPIFDPTKSSSYRKIQCSEPECHAIPTTNCKTDKEDCLYGLVYQDTSSSQGVLSSETMIFGNTPSGNYTLLNIAFGCGHNNSETGDENNAPGVVGLNNQSLSLLSQVGMNHFSYCLVPLEEGNIDSPIKFGQAAEIIGDKTPILEGGEKHFYYLGLQGISVEDERLPIPAGTFNVTADGSGGFIVDSGTSYTLLNSNVHAMLIKEMVNNTNLPRVDDATELFELCYDCSSDEIELAASITFHFTGVDLVLSTMNKWTDNGDGLYCLAILPTTGLSILGLHQQQNINIGFDVEKNVVSFEPKDCTSVG</sequence>
<dbReference type="PROSITE" id="PS00141">
    <property type="entry name" value="ASP_PROTEASE"/>
    <property type="match status" value="1"/>
</dbReference>
<keyword evidence="2" id="KW-0645">Protease</keyword>
<proteinExistence type="inferred from homology"/>
<dbReference type="GO" id="GO:0005576">
    <property type="term" value="C:extracellular region"/>
    <property type="evidence" value="ECO:0007669"/>
    <property type="project" value="TreeGrafter"/>
</dbReference>
<dbReference type="InterPro" id="IPR001969">
    <property type="entry name" value="Aspartic_peptidase_AS"/>
</dbReference>
<evidence type="ECO:0000256" key="2">
    <source>
        <dbReference type="ARBA" id="ARBA00022670"/>
    </source>
</evidence>
<dbReference type="InterPro" id="IPR032799">
    <property type="entry name" value="TAXi_C"/>
</dbReference>
<dbReference type="EMBL" id="JABCRI010000007">
    <property type="protein sequence ID" value="KAF8403689.1"/>
    <property type="molecule type" value="Genomic_DNA"/>
</dbReference>
<evidence type="ECO:0000259" key="7">
    <source>
        <dbReference type="PROSITE" id="PS51767"/>
    </source>
</evidence>
<dbReference type="PANTHER" id="PTHR47967">
    <property type="entry name" value="OS07G0603500 PROTEIN-RELATED"/>
    <property type="match status" value="1"/>
</dbReference>
<dbReference type="PANTHER" id="PTHR47967:SF128">
    <property type="entry name" value="ASPARTIC PROTEINASE CDR1-LIKE"/>
    <property type="match status" value="1"/>
</dbReference>
<organism evidence="8 9">
    <name type="scientific">Tetracentron sinense</name>
    <name type="common">Spur-leaf</name>
    <dbReference type="NCBI Taxonomy" id="13715"/>
    <lineage>
        <taxon>Eukaryota</taxon>
        <taxon>Viridiplantae</taxon>
        <taxon>Streptophyta</taxon>
        <taxon>Embryophyta</taxon>
        <taxon>Tracheophyta</taxon>
        <taxon>Spermatophyta</taxon>
        <taxon>Magnoliopsida</taxon>
        <taxon>Trochodendrales</taxon>
        <taxon>Trochodendraceae</taxon>
        <taxon>Tetracentron</taxon>
    </lineage>
</organism>
<dbReference type="Proteomes" id="UP000655225">
    <property type="component" value="Unassembled WGS sequence"/>
</dbReference>
<evidence type="ECO:0000256" key="3">
    <source>
        <dbReference type="ARBA" id="ARBA00022750"/>
    </source>
</evidence>